<dbReference type="AlphaFoldDB" id="A0A8C5WPY7"/>
<dbReference type="GO" id="GO:0008201">
    <property type="term" value="F:heparin binding"/>
    <property type="evidence" value="ECO:0007669"/>
    <property type="project" value="Ensembl"/>
</dbReference>
<keyword evidence="7" id="KW-0443">Lipid metabolism</keyword>
<dbReference type="Ensembl" id="ENSLLTT00000005390.1">
    <property type="protein sequence ID" value="ENSLLTP00000005181.1"/>
    <property type="gene ID" value="ENSLLTG00000003946.1"/>
</dbReference>
<comment type="subcellular location">
    <subcellularLocation>
        <location evidence="1">Secreted</location>
    </subcellularLocation>
</comment>
<keyword evidence="16" id="KW-1185">Reference proteome</keyword>
<keyword evidence="5" id="KW-0378">Hydrolase</keyword>
<evidence type="ECO:0000256" key="12">
    <source>
        <dbReference type="RuleBase" id="RU004262"/>
    </source>
</evidence>
<evidence type="ECO:0000313" key="15">
    <source>
        <dbReference type="Ensembl" id="ENSLLTP00000005181.1"/>
    </source>
</evidence>
<accession>A0A8C5WPY7</accession>
<dbReference type="InterPro" id="IPR029058">
    <property type="entry name" value="AB_hydrolase_fold"/>
</dbReference>
<evidence type="ECO:0000256" key="13">
    <source>
        <dbReference type="SAM" id="Phobius"/>
    </source>
</evidence>
<evidence type="ECO:0000256" key="7">
    <source>
        <dbReference type="ARBA" id="ARBA00023098"/>
    </source>
</evidence>
<evidence type="ECO:0000256" key="10">
    <source>
        <dbReference type="ARBA" id="ARBA00048637"/>
    </source>
</evidence>
<evidence type="ECO:0000256" key="4">
    <source>
        <dbReference type="ARBA" id="ARBA00022729"/>
    </source>
</evidence>
<evidence type="ECO:0000256" key="3">
    <source>
        <dbReference type="ARBA" id="ARBA00022525"/>
    </source>
</evidence>
<keyword evidence="6" id="KW-0442">Lipid degradation</keyword>
<keyword evidence="13" id="KW-0812">Transmembrane</keyword>
<dbReference type="GO" id="GO:0005886">
    <property type="term" value="C:plasma membrane"/>
    <property type="evidence" value="ECO:0007669"/>
    <property type="project" value="Ensembl"/>
</dbReference>
<proteinExistence type="inferred from homology"/>
<dbReference type="GeneTree" id="ENSGT00940000156285"/>
<comment type="similarity">
    <text evidence="2 12">Belongs to the AB hydrolase superfamily. Lipase family.</text>
</comment>
<keyword evidence="13" id="KW-1133">Transmembrane helix</keyword>
<dbReference type="GO" id="GO:0016042">
    <property type="term" value="P:lipid catabolic process"/>
    <property type="evidence" value="ECO:0007669"/>
    <property type="project" value="UniProtKB-KW"/>
</dbReference>
<reference evidence="15" key="2">
    <citation type="submission" date="2025-09" db="UniProtKB">
        <authorList>
            <consortium name="Ensembl"/>
        </authorList>
    </citation>
    <scope>IDENTIFICATION</scope>
</reference>
<name>A0A8C5WPY7_LATLA</name>
<dbReference type="GO" id="GO:0005615">
    <property type="term" value="C:extracellular space"/>
    <property type="evidence" value="ECO:0007669"/>
    <property type="project" value="Ensembl"/>
</dbReference>
<keyword evidence="9" id="KW-0325">Glycoprotein</keyword>
<protein>
    <submittedName>
        <fullName evidence="15">Lipase H</fullName>
    </submittedName>
</protein>
<keyword evidence="8" id="KW-1015">Disulfide bond</keyword>
<dbReference type="PANTHER" id="PTHR11610:SF12">
    <property type="entry name" value="LIPASE MEMBER H"/>
    <property type="match status" value="1"/>
</dbReference>
<dbReference type="CDD" id="cd00707">
    <property type="entry name" value="Pancreat_lipase_like"/>
    <property type="match status" value="1"/>
</dbReference>
<evidence type="ECO:0000313" key="16">
    <source>
        <dbReference type="Proteomes" id="UP000694406"/>
    </source>
</evidence>
<dbReference type="Proteomes" id="UP000694406">
    <property type="component" value="Unplaced"/>
</dbReference>
<dbReference type="PANTHER" id="PTHR11610">
    <property type="entry name" value="LIPASE"/>
    <property type="match status" value="1"/>
</dbReference>
<evidence type="ECO:0000256" key="6">
    <source>
        <dbReference type="ARBA" id="ARBA00022963"/>
    </source>
</evidence>
<dbReference type="InterPro" id="IPR000734">
    <property type="entry name" value="TAG_lipase"/>
</dbReference>
<comment type="function">
    <text evidence="11">Hydrolyzes specifically phosphatidic acid (PA) to produce 2-acyl lysophosphatidic acid (LPA; a potent bioactive lipid mediator) and fatty acid. Does not hydrolyze other phospholipids, like phosphatidylserine (PS), phosphatidylcholine (PC) and phosphatidylethanolamine (PE) or triacylglycerol (TG).</text>
</comment>
<evidence type="ECO:0000256" key="5">
    <source>
        <dbReference type="ARBA" id="ARBA00022801"/>
    </source>
</evidence>
<feature type="transmembrane region" description="Helical" evidence="13">
    <location>
        <begin position="453"/>
        <end position="482"/>
    </location>
</feature>
<gene>
    <name evidence="15" type="primary">LIPH</name>
</gene>
<evidence type="ECO:0000256" key="1">
    <source>
        <dbReference type="ARBA" id="ARBA00004613"/>
    </source>
</evidence>
<comment type="catalytic activity">
    <reaction evidence="10">
        <text>1-hexadecanoyl-2-(9Z-octadecenoyl)-sn-glycero-3-phosphate + H2O = 2-(9Z-octadecenoyl)-sn-glycero-3-phosphate + hexadecanoate + H(+)</text>
        <dbReference type="Rhea" id="RHEA:40943"/>
        <dbReference type="ChEBI" id="CHEBI:7896"/>
        <dbReference type="ChEBI" id="CHEBI:15377"/>
        <dbReference type="ChEBI" id="CHEBI:15378"/>
        <dbReference type="ChEBI" id="CHEBI:64839"/>
        <dbReference type="ChEBI" id="CHEBI:77593"/>
    </reaction>
    <physiologicalReaction direction="left-to-right" evidence="10">
        <dbReference type="Rhea" id="RHEA:40944"/>
    </physiologicalReaction>
</comment>
<sequence length="485" mass="54543">MSDVSLFSIKFILLRLGQECPKFTNLNFGNAVIGTDLKVQLLLYTRTNKDCAELLDEHNITTSSHFNVTKNIVVIIHGYRFTGSPPIWIDTIKNLLLEKQDFNIIIVDWNRGATTVNYFSAVSSAKKVVPSLTHLIDQMLNDVAVDSIYMIGVSLGAHIAGFVGKTYNGKIGRITGFGLKESLGNIDFYPNGGIDQPGCPKTILSGSSYFKCDHQRSVFLYISSLQHDCGITAYPCESYKDYRNGKCVSCNFKSLPCPIVGKSILFQIICYGEFLRWHSTAYRTFCFVKLLKSDTVKNSRSKTIQFIWQKENWIRLPLASTWRLCGPLKKCHRTPLLTHAKLMAGEFAAAERSPWRFQTLSRPVTCAQCEPAFIFCRAQWRICQSWCSLTNAKCPAQCLAVSTTPTVDVRPSYHPHGVCFDCLSSHMDICGPWKSFAVLWQCSSCPPRTKAEVVILMLVVALLWPSPHLLMYCLLVATSMLWTLC</sequence>
<evidence type="ECO:0000256" key="9">
    <source>
        <dbReference type="ARBA" id="ARBA00023180"/>
    </source>
</evidence>
<evidence type="ECO:0000256" key="2">
    <source>
        <dbReference type="ARBA" id="ARBA00010701"/>
    </source>
</evidence>
<dbReference type="InterPro" id="IPR013818">
    <property type="entry name" value="Lipase"/>
</dbReference>
<keyword evidence="3" id="KW-0964">Secreted</keyword>
<keyword evidence="4" id="KW-0732">Signal</keyword>
<dbReference type="Pfam" id="PF00151">
    <property type="entry name" value="Lipase"/>
    <property type="match status" value="1"/>
</dbReference>
<dbReference type="SUPFAM" id="SSF53474">
    <property type="entry name" value="alpha/beta-Hydrolases"/>
    <property type="match status" value="1"/>
</dbReference>
<organism evidence="15 16">
    <name type="scientific">Laticauda laticaudata</name>
    <name type="common">Blue-ringed sea krait</name>
    <name type="synonym">Blue-lipped sea krait</name>
    <dbReference type="NCBI Taxonomy" id="8630"/>
    <lineage>
        <taxon>Eukaryota</taxon>
        <taxon>Metazoa</taxon>
        <taxon>Chordata</taxon>
        <taxon>Craniata</taxon>
        <taxon>Vertebrata</taxon>
        <taxon>Euteleostomi</taxon>
        <taxon>Lepidosauria</taxon>
        <taxon>Squamata</taxon>
        <taxon>Bifurcata</taxon>
        <taxon>Unidentata</taxon>
        <taxon>Episquamata</taxon>
        <taxon>Toxicofera</taxon>
        <taxon>Serpentes</taxon>
        <taxon>Colubroidea</taxon>
        <taxon>Elapidae</taxon>
        <taxon>Laticaudinae</taxon>
        <taxon>Laticauda</taxon>
    </lineage>
</organism>
<dbReference type="Gene3D" id="3.40.50.1820">
    <property type="entry name" value="alpha/beta hydrolase"/>
    <property type="match status" value="2"/>
</dbReference>
<reference evidence="15" key="1">
    <citation type="submission" date="2025-08" db="UniProtKB">
        <authorList>
            <consortium name="Ensembl"/>
        </authorList>
    </citation>
    <scope>IDENTIFICATION</scope>
</reference>
<evidence type="ECO:0000259" key="14">
    <source>
        <dbReference type="Pfam" id="PF00151"/>
    </source>
</evidence>
<feature type="domain" description="Lipase" evidence="14">
    <location>
        <begin position="35"/>
        <end position="176"/>
    </location>
</feature>
<dbReference type="PRINTS" id="PR00821">
    <property type="entry name" value="TAGLIPASE"/>
</dbReference>
<dbReference type="GO" id="GO:0004620">
    <property type="term" value="F:phospholipase activity"/>
    <property type="evidence" value="ECO:0007669"/>
    <property type="project" value="Ensembl"/>
</dbReference>
<evidence type="ECO:0000256" key="8">
    <source>
        <dbReference type="ARBA" id="ARBA00023157"/>
    </source>
</evidence>
<evidence type="ECO:0000256" key="11">
    <source>
        <dbReference type="ARBA" id="ARBA00049600"/>
    </source>
</evidence>
<keyword evidence="13" id="KW-0472">Membrane</keyword>
<dbReference type="InterPro" id="IPR033906">
    <property type="entry name" value="Lipase_N"/>
</dbReference>